<dbReference type="PANTHER" id="PTHR24287">
    <property type="entry name" value="P450, PUTATIVE (EUROFUNG)-RELATED"/>
    <property type="match status" value="1"/>
</dbReference>
<evidence type="ECO:0000256" key="6">
    <source>
        <dbReference type="ARBA" id="ARBA00023004"/>
    </source>
</evidence>
<dbReference type="InParanoid" id="A0A2T3A041"/>
<dbReference type="GO" id="GO:0020037">
    <property type="term" value="F:heme binding"/>
    <property type="evidence" value="ECO:0007669"/>
    <property type="project" value="InterPro"/>
</dbReference>
<evidence type="ECO:0000256" key="5">
    <source>
        <dbReference type="ARBA" id="ARBA00023002"/>
    </source>
</evidence>
<evidence type="ECO:0000313" key="12">
    <source>
        <dbReference type="Proteomes" id="UP000241462"/>
    </source>
</evidence>
<keyword evidence="7 9" id="KW-0503">Monooxygenase</keyword>
<keyword evidence="12" id="KW-1185">Reference proteome</keyword>
<comment type="similarity">
    <text evidence="2 9">Belongs to the cytochrome P450 family.</text>
</comment>
<dbReference type="InterPro" id="IPR017972">
    <property type="entry name" value="Cyt_P450_CS"/>
</dbReference>
<dbReference type="Proteomes" id="UP000241462">
    <property type="component" value="Unassembled WGS sequence"/>
</dbReference>
<evidence type="ECO:0000256" key="7">
    <source>
        <dbReference type="ARBA" id="ARBA00023033"/>
    </source>
</evidence>
<dbReference type="CDD" id="cd11063">
    <property type="entry name" value="CYP52"/>
    <property type="match status" value="1"/>
</dbReference>
<dbReference type="PRINTS" id="PR01239">
    <property type="entry name" value="EP450IICYP52"/>
</dbReference>
<feature type="binding site" description="axial binding residue" evidence="8">
    <location>
        <position position="479"/>
    </location>
    <ligand>
        <name>heme</name>
        <dbReference type="ChEBI" id="CHEBI:30413"/>
    </ligand>
    <ligandPart>
        <name>Fe</name>
        <dbReference type="ChEBI" id="CHEBI:18248"/>
    </ligandPart>
</feature>
<keyword evidence="5 9" id="KW-0560">Oxidoreductase</keyword>
<dbReference type="PRINTS" id="PR00464">
    <property type="entry name" value="EP450II"/>
</dbReference>
<keyword evidence="6 8" id="KW-0408">Iron</keyword>
<evidence type="ECO:0000256" key="2">
    <source>
        <dbReference type="ARBA" id="ARBA00010617"/>
    </source>
</evidence>
<dbReference type="EMBL" id="KZ678534">
    <property type="protein sequence ID" value="PSR80330.1"/>
    <property type="molecule type" value="Genomic_DNA"/>
</dbReference>
<evidence type="ECO:0000256" key="10">
    <source>
        <dbReference type="SAM" id="Phobius"/>
    </source>
</evidence>
<sequence>MAHLSLVVAGLVAVSYLAFLVVDSLVTSHRRAGKAREWGCEQPARQALTKPWGIDKVQDAMAADRIKQFPQYAFSQAVAMGRWTWMYKLFGAEIISTHEPQNIQAILATQFGTFDLGVQRRGMFWPMLGNGIFTQAGTEWKHSRDLMRPQFTRDQVSDLDLEERHVQNMMRALDAKLDSSAAASAECWTQVVDLQELFFRLTLDSATEFLLGESADSQLQHIPGYPRARNSADALHKVDFAQAFDRGQWGLAQRARMGPLYWTWSTREFRDCVRQCNSFMDHYVRRALRKASREHSAAKASSGKPRYVFLDALAEATRDPIELRSQLMHILLAGRDTTASTLGYLFLLLARDPARYQALRSAVLAAFGTYSRPQDMTFSALKNCQVLQHYLHETLRLFPIVPINARQAYKDTQLPVGGGPDGKSPIFVHKGQNVEYSVYVMQRRKDLWGPDADEFRPERWQGRKVGWEYLPFNGGPRICIGQQFALTEASYVTVRLLQRFAEIKNMETDPELRHNLTLTTCSANGVKVCLRTAQA</sequence>
<evidence type="ECO:0000256" key="3">
    <source>
        <dbReference type="ARBA" id="ARBA00022617"/>
    </source>
</evidence>
<dbReference type="PRINTS" id="PR00385">
    <property type="entry name" value="P450"/>
</dbReference>
<dbReference type="InterPro" id="IPR002974">
    <property type="entry name" value="Cyt_P450_E_CYP52_ascomycetes"/>
</dbReference>
<dbReference type="InterPro" id="IPR047146">
    <property type="entry name" value="Cyt_P450_E_CYP52_fungi"/>
</dbReference>
<reference evidence="11 12" key="1">
    <citation type="journal article" date="2018" name="Mycol. Prog.">
        <title>Coniella lustricola, a new species from submerged detritus.</title>
        <authorList>
            <person name="Raudabaugh D.B."/>
            <person name="Iturriaga T."/>
            <person name="Carver A."/>
            <person name="Mondo S."/>
            <person name="Pangilinan J."/>
            <person name="Lipzen A."/>
            <person name="He G."/>
            <person name="Amirebrahimi M."/>
            <person name="Grigoriev I.V."/>
            <person name="Miller A.N."/>
        </authorList>
    </citation>
    <scope>NUCLEOTIDE SEQUENCE [LARGE SCALE GENOMIC DNA]</scope>
    <source>
        <strain evidence="11 12">B22-T-1</strain>
    </source>
</reference>
<keyword evidence="4 8" id="KW-0479">Metal-binding</keyword>
<dbReference type="SUPFAM" id="SSF48264">
    <property type="entry name" value="Cytochrome P450"/>
    <property type="match status" value="1"/>
</dbReference>
<name>A0A2T3A041_9PEZI</name>
<protein>
    <submittedName>
        <fullName evidence="11">Cytochrome P450</fullName>
    </submittedName>
</protein>
<keyword evidence="10" id="KW-1133">Transmembrane helix</keyword>
<evidence type="ECO:0000313" key="11">
    <source>
        <dbReference type="EMBL" id="PSR80330.1"/>
    </source>
</evidence>
<proteinExistence type="inferred from homology"/>
<dbReference type="PANTHER" id="PTHR24287:SF1">
    <property type="entry name" value="P450, PUTATIVE (EUROFUNG)-RELATED"/>
    <property type="match status" value="1"/>
</dbReference>
<dbReference type="GO" id="GO:0005506">
    <property type="term" value="F:iron ion binding"/>
    <property type="evidence" value="ECO:0007669"/>
    <property type="project" value="InterPro"/>
</dbReference>
<dbReference type="PROSITE" id="PS00086">
    <property type="entry name" value="CYTOCHROME_P450"/>
    <property type="match status" value="1"/>
</dbReference>
<dbReference type="InterPro" id="IPR002402">
    <property type="entry name" value="Cyt_P450_E_grp-II"/>
</dbReference>
<comment type="cofactor">
    <cofactor evidence="1 8">
        <name>heme</name>
        <dbReference type="ChEBI" id="CHEBI:30413"/>
    </cofactor>
</comment>
<dbReference type="OrthoDB" id="1470350at2759"/>
<keyword evidence="3 8" id="KW-0349">Heme</keyword>
<keyword evidence="10" id="KW-0812">Transmembrane</keyword>
<dbReference type="InterPro" id="IPR036396">
    <property type="entry name" value="Cyt_P450_sf"/>
</dbReference>
<keyword evidence="10" id="KW-0472">Membrane</keyword>
<evidence type="ECO:0000256" key="8">
    <source>
        <dbReference type="PIRSR" id="PIRSR602402-1"/>
    </source>
</evidence>
<evidence type="ECO:0000256" key="9">
    <source>
        <dbReference type="RuleBase" id="RU000461"/>
    </source>
</evidence>
<dbReference type="Pfam" id="PF00067">
    <property type="entry name" value="p450"/>
    <property type="match status" value="1"/>
</dbReference>
<dbReference type="AlphaFoldDB" id="A0A2T3A041"/>
<dbReference type="InterPro" id="IPR001128">
    <property type="entry name" value="Cyt_P450"/>
</dbReference>
<dbReference type="STRING" id="2025994.A0A2T3A041"/>
<evidence type="ECO:0000256" key="4">
    <source>
        <dbReference type="ARBA" id="ARBA00022723"/>
    </source>
</evidence>
<gene>
    <name evidence="11" type="ORF">BD289DRAFT_374190</name>
</gene>
<dbReference type="Gene3D" id="1.10.630.10">
    <property type="entry name" value="Cytochrome P450"/>
    <property type="match status" value="1"/>
</dbReference>
<feature type="transmembrane region" description="Helical" evidence="10">
    <location>
        <begin position="6"/>
        <end position="26"/>
    </location>
</feature>
<dbReference type="GO" id="GO:0016712">
    <property type="term" value="F:oxidoreductase activity, acting on paired donors, with incorporation or reduction of molecular oxygen, reduced flavin or flavoprotein as one donor, and incorporation of one atom of oxygen"/>
    <property type="evidence" value="ECO:0007669"/>
    <property type="project" value="InterPro"/>
</dbReference>
<evidence type="ECO:0000256" key="1">
    <source>
        <dbReference type="ARBA" id="ARBA00001971"/>
    </source>
</evidence>
<accession>A0A2T3A041</accession>
<organism evidence="11 12">
    <name type="scientific">Coniella lustricola</name>
    <dbReference type="NCBI Taxonomy" id="2025994"/>
    <lineage>
        <taxon>Eukaryota</taxon>
        <taxon>Fungi</taxon>
        <taxon>Dikarya</taxon>
        <taxon>Ascomycota</taxon>
        <taxon>Pezizomycotina</taxon>
        <taxon>Sordariomycetes</taxon>
        <taxon>Sordariomycetidae</taxon>
        <taxon>Diaporthales</taxon>
        <taxon>Schizoparmaceae</taxon>
        <taxon>Coniella</taxon>
    </lineage>
</organism>